<keyword evidence="3" id="KW-1185">Reference proteome</keyword>
<dbReference type="AlphaFoldDB" id="A0A8J3Y5M8"/>
<sequence length="190" mass="20565">MAQTVLQFRLRRQAKCVMKPGVLENQVDVEVLPLGLGVHSRVLRPGRGENGIIDGHAYQIDVQIAEIHLSASPQRGLRLLQRASLQDEFFPLSAQFSVLGQEGDDHSGECHPGYGRVDCTERLSDLTPACPAGIITPAPDSGYERNSGDRDGHNEERRRAGPQKGMPGRRGRTGAGGGVAAHDPSPFNWA</sequence>
<reference evidence="2" key="1">
    <citation type="submission" date="2021-01" db="EMBL/GenBank/DDBJ databases">
        <title>Whole genome shotgun sequence of Spirilliplanes yamanashiensis NBRC 15828.</title>
        <authorList>
            <person name="Komaki H."/>
            <person name="Tamura T."/>
        </authorList>
    </citation>
    <scope>NUCLEOTIDE SEQUENCE</scope>
    <source>
        <strain evidence="2">NBRC 15828</strain>
    </source>
</reference>
<proteinExistence type="predicted"/>
<dbReference type="Proteomes" id="UP000652013">
    <property type="component" value="Unassembled WGS sequence"/>
</dbReference>
<name>A0A8J3Y5M8_9ACTN</name>
<evidence type="ECO:0000313" key="3">
    <source>
        <dbReference type="Proteomes" id="UP000652013"/>
    </source>
</evidence>
<evidence type="ECO:0000256" key="1">
    <source>
        <dbReference type="SAM" id="MobiDB-lite"/>
    </source>
</evidence>
<feature type="compositionally biased region" description="Basic and acidic residues" evidence="1">
    <location>
        <begin position="142"/>
        <end position="159"/>
    </location>
</feature>
<dbReference type="EMBL" id="BOOY01000006">
    <property type="protein sequence ID" value="GIJ01823.1"/>
    <property type="molecule type" value="Genomic_DNA"/>
</dbReference>
<evidence type="ECO:0000313" key="2">
    <source>
        <dbReference type="EMBL" id="GIJ01823.1"/>
    </source>
</evidence>
<accession>A0A8J3Y5M8</accession>
<gene>
    <name evidence="2" type="ORF">Sya03_11750</name>
</gene>
<feature type="region of interest" description="Disordered" evidence="1">
    <location>
        <begin position="130"/>
        <end position="190"/>
    </location>
</feature>
<protein>
    <submittedName>
        <fullName evidence="2">Uncharacterized protein</fullName>
    </submittedName>
</protein>
<organism evidence="2 3">
    <name type="scientific">Spirilliplanes yamanashiensis</name>
    <dbReference type="NCBI Taxonomy" id="42233"/>
    <lineage>
        <taxon>Bacteria</taxon>
        <taxon>Bacillati</taxon>
        <taxon>Actinomycetota</taxon>
        <taxon>Actinomycetes</taxon>
        <taxon>Micromonosporales</taxon>
        <taxon>Micromonosporaceae</taxon>
        <taxon>Spirilliplanes</taxon>
    </lineage>
</organism>
<comment type="caution">
    <text evidence="2">The sequence shown here is derived from an EMBL/GenBank/DDBJ whole genome shotgun (WGS) entry which is preliminary data.</text>
</comment>